<name>A0A8T5UN14_9EURY</name>
<gene>
    <name evidence="2" type="ORF">K8N75_04060</name>
</gene>
<dbReference type="RefSeq" id="WP_223790838.1">
    <property type="nucleotide sequence ID" value="NZ_JAIOUQ010000003.1"/>
</dbReference>
<comment type="caution">
    <text evidence="2">The sequence shown here is derived from an EMBL/GenBank/DDBJ whole genome shotgun (WGS) entry which is preliminary data.</text>
</comment>
<evidence type="ECO:0000313" key="3">
    <source>
        <dbReference type="Proteomes" id="UP000825933"/>
    </source>
</evidence>
<keyword evidence="3" id="KW-1185">Reference proteome</keyword>
<keyword evidence="2" id="KW-0378">Hydrolase</keyword>
<feature type="domain" description="OB" evidence="1">
    <location>
        <begin position="6"/>
        <end position="81"/>
    </location>
</feature>
<dbReference type="Gene3D" id="2.40.50.140">
    <property type="entry name" value="Nucleic acid-binding proteins"/>
    <property type="match status" value="1"/>
</dbReference>
<dbReference type="Pfam" id="PF01336">
    <property type="entry name" value="tRNA_anti-codon"/>
    <property type="match status" value="1"/>
</dbReference>
<dbReference type="InterPro" id="IPR004365">
    <property type="entry name" value="NA-bd_OB_tRNA"/>
</dbReference>
<dbReference type="EMBL" id="JAIOUQ010000003">
    <property type="protein sequence ID" value="MBZ2165218.1"/>
    <property type="molecule type" value="Genomic_DNA"/>
</dbReference>
<dbReference type="AlphaFoldDB" id="A0A8T5UN14"/>
<dbReference type="SUPFAM" id="SSF50249">
    <property type="entry name" value="Nucleic acid-binding proteins"/>
    <property type="match status" value="1"/>
</dbReference>
<dbReference type="EC" id="3.1.11.6" evidence="2"/>
<sequence length="89" mass="10270">MLDEEITIEGVVDNIKESPKSQTYFLEVSDNTGKINVVIFKRNAKDIENNNLNIFQLNKRRIKLLGTVTEYNGRMELILKDEKSIEIIA</sequence>
<protein>
    <submittedName>
        <fullName evidence="2">Exodeoxyribonuclease VII large subunit</fullName>
        <ecNumber evidence="2">3.1.11.6</ecNumber>
    </submittedName>
</protein>
<reference evidence="3" key="1">
    <citation type="journal article" date="2022" name="Microbiol. Resour. Announc.">
        <title>Draft Genome Sequence of a Methanogenic Archaeon from West Spitsbergen Permafrost.</title>
        <authorList>
            <person name="Trubitsyn V."/>
            <person name="Rivkina E."/>
            <person name="Shcherbakova V."/>
        </authorList>
    </citation>
    <scope>NUCLEOTIDE SEQUENCE [LARGE SCALE GENOMIC DNA]</scope>
    <source>
        <strain evidence="3">VT</strain>
    </source>
</reference>
<dbReference type="InterPro" id="IPR012340">
    <property type="entry name" value="NA-bd_OB-fold"/>
</dbReference>
<evidence type="ECO:0000259" key="1">
    <source>
        <dbReference type="Pfam" id="PF01336"/>
    </source>
</evidence>
<proteinExistence type="predicted"/>
<dbReference type="Proteomes" id="UP000825933">
    <property type="component" value="Unassembled WGS sequence"/>
</dbReference>
<organism evidence="2 3">
    <name type="scientific">Methanobacterium spitsbergense</name>
    <dbReference type="NCBI Taxonomy" id="2874285"/>
    <lineage>
        <taxon>Archaea</taxon>
        <taxon>Methanobacteriati</taxon>
        <taxon>Methanobacteriota</taxon>
        <taxon>Methanomada group</taxon>
        <taxon>Methanobacteria</taxon>
        <taxon>Methanobacteriales</taxon>
        <taxon>Methanobacteriaceae</taxon>
        <taxon>Methanobacterium</taxon>
    </lineage>
</organism>
<dbReference type="GO" id="GO:0003676">
    <property type="term" value="F:nucleic acid binding"/>
    <property type="evidence" value="ECO:0007669"/>
    <property type="project" value="InterPro"/>
</dbReference>
<evidence type="ECO:0000313" key="2">
    <source>
        <dbReference type="EMBL" id="MBZ2165218.1"/>
    </source>
</evidence>
<accession>A0A8T5UN14</accession>
<dbReference type="GO" id="GO:0008855">
    <property type="term" value="F:exodeoxyribonuclease VII activity"/>
    <property type="evidence" value="ECO:0007669"/>
    <property type="project" value="UniProtKB-EC"/>
</dbReference>